<dbReference type="PATRIC" id="fig|679200.3.peg.723"/>
<dbReference type="Pfam" id="PF21688">
    <property type="entry name" value="FAD-depend_C"/>
    <property type="match status" value="1"/>
</dbReference>
<dbReference type="HOGENOM" id="CLU_028644_3_0_9"/>
<dbReference type="eggNOG" id="COG2509">
    <property type="taxonomic scope" value="Bacteria"/>
</dbReference>
<evidence type="ECO:0000259" key="1">
    <source>
        <dbReference type="Pfam" id="PF21688"/>
    </source>
</evidence>
<dbReference type="PANTHER" id="PTHR42842">
    <property type="entry name" value="FAD/NAD(P)-BINDING OXIDOREDUCTASE"/>
    <property type="match status" value="1"/>
</dbReference>
<organism evidence="2 3">
    <name type="scientific">Johnsonella ignava ATCC 51276</name>
    <dbReference type="NCBI Taxonomy" id="679200"/>
    <lineage>
        <taxon>Bacteria</taxon>
        <taxon>Bacillati</taxon>
        <taxon>Bacillota</taxon>
        <taxon>Clostridia</taxon>
        <taxon>Lachnospirales</taxon>
        <taxon>Lachnospiraceae</taxon>
        <taxon>Johnsonella</taxon>
    </lineage>
</organism>
<feature type="domain" description="FAD-dependent protein C-terminal" evidence="1">
    <location>
        <begin position="352"/>
        <end position="546"/>
    </location>
</feature>
<dbReference type="InterPro" id="IPR049516">
    <property type="entry name" value="FAD-depend_C"/>
</dbReference>
<dbReference type="PANTHER" id="PTHR42842:SF3">
    <property type="entry name" value="FAD_NAD(P)-BINDING OXIDOREDUCTASE FAMILY PROTEIN"/>
    <property type="match status" value="1"/>
</dbReference>
<dbReference type="SUPFAM" id="SSF51905">
    <property type="entry name" value="FAD/NAD(P)-binding domain"/>
    <property type="match status" value="1"/>
</dbReference>
<dbReference type="InterPro" id="IPR036188">
    <property type="entry name" value="FAD/NAD-bd_sf"/>
</dbReference>
<dbReference type="AlphaFoldDB" id="G5GGJ7"/>
<accession>G5GGJ7</accession>
<evidence type="ECO:0000313" key="2">
    <source>
        <dbReference type="EMBL" id="EHI56157.1"/>
    </source>
</evidence>
<dbReference type="Proteomes" id="UP000003011">
    <property type="component" value="Unassembled WGS sequence"/>
</dbReference>
<reference evidence="2 3" key="1">
    <citation type="submission" date="2011-08" db="EMBL/GenBank/DDBJ databases">
        <title>The Genome Sequence of Johnsonella ignava ATCC 51276.</title>
        <authorList>
            <consortium name="The Broad Institute Genome Sequencing Platform"/>
            <person name="Earl A."/>
            <person name="Ward D."/>
            <person name="Feldgarden M."/>
            <person name="Gevers D."/>
            <person name="Izard J."/>
            <person name="Blanton J.M."/>
            <person name="Baranova O.V."/>
            <person name="Dewhirst F.E."/>
            <person name="Young S.K."/>
            <person name="Zeng Q."/>
            <person name="Gargeya S."/>
            <person name="Fitzgerald M."/>
            <person name="Haas B."/>
            <person name="Abouelleil A."/>
            <person name="Alvarado L."/>
            <person name="Arachchi H.M."/>
            <person name="Berlin A."/>
            <person name="Brown A."/>
            <person name="Chapman S.B."/>
            <person name="Chen Z."/>
            <person name="Dunbar C."/>
            <person name="Freedman E."/>
            <person name="Gearin G."/>
            <person name="Gellesch M."/>
            <person name="Goldberg J."/>
            <person name="Griggs A."/>
            <person name="Gujja S."/>
            <person name="Heiman D."/>
            <person name="Howarth C."/>
            <person name="Larson L."/>
            <person name="Lui A."/>
            <person name="MacDonald P.J.P."/>
            <person name="Montmayeur A."/>
            <person name="Murphy C."/>
            <person name="Neiman D."/>
            <person name="Pearson M."/>
            <person name="Priest M."/>
            <person name="Roberts A."/>
            <person name="Saif S."/>
            <person name="Shea T."/>
            <person name="Shenoy N."/>
            <person name="Sisk P."/>
            <person name="Stolte C."/>
            <person name="Sykes S."/>
            <person name="Wortman J."/>
            <person name="Nusbaum C."/>
            <person name="Birren B."/>
        </authorList>
    </citation>
    <scope>NUCLEOTIDE SEQUENCE [LARGE SCALE GENOMIC DNA]</scope>
    <source>
        <strain evidence="2 3">ATCC 51276</strain>
    </source>
</reference>
<dbReference type="RefSeq" id="WP_005539854.1">
    <property type="nucleotide sequence ID" value="NZ_JH378830.1"/>
</dbReference>
<keyword evidence="3" id="KW-1185">Reference proteome</keyword>
<dbReference type="EMBL" id="ACZL01000012">
    <property type="protein sequence ID" value="EHI56157.1"/>
    <property type="molecule type" value="Genomic_DNA"/>
</dbReference>
<dbReference type="STRING" id="679200.HMPREF9333_00687"/>
<dbReference type="PIRSF" id="PIRSF038984">
    <property type="entry name" value="FAD_binding_protein"/>
    <property type="match status" value="1"/>
</dbReference>
<dbReference type="InterPro" id="IPR028348">
    <property type="entry name" value="FAD-binding_protein"/>
</dbReference>
<name>G5GGJ7_9FIRM</name>
<gene>
    <name evidence="2" type="ORF">HMPREF9333_00687</name>
</gene>
<proteinExistence type="predicted"/>
<sequence length="602" mass="67321">MIRINELELEVGHSEDDLINKISKILAIQRTGILHYNIIKKSIDARDKSRVKFSYKIDVKADNEDYVLKRLYNSNKKYKKKLKDSTGLKGFDLKSNVYKTEQMSYISDILSKEKIIKNISDIQNTFHSAGRLKYRPVIAGFGPAGIFCALILSRAGFSPLIIERGDEVDKRAAVVDDFWNGETVDTDSNVSFGEGGAGTFSDGKLNTMVKDYMGRSGAVLKTLVDFGADTDILYINNPHIGTDKLRGIIKNIRNEIIRLGGEFRFLTRLEKINFFENDLENNSKDVFKNLPYKKRLKSVTVSYEIPQEKKGQDKKRRYEEIDTDCLVAAIGHSARDTFKMLYENHVYIEQKPFAVGIRMAHKQDFISDSQYGPKYARLLPPASYKLTAKTSGNRGVYSFCMCPGGYIVNASTEKGMLAINGMSYHARDGEYANSAIIVTVNPQDFLSEHPLAGIEFQRKLEKKAYEAGEGMIPVQLLGDFLNKKSYMRGGIADFDCFRGRACFASVNEILPDFIYNAICEAVPIFERKIKGFGAKDVITAGIESRTSSPVRILRDKLCISSVKGLFPCGEGAGYAGGITSAAMDGIKVAESIIKDFYSIDNI</sequence>
<evidence type="ECO:0000313" key="3">
    <source>
        <dbReference type="Proteomes" id="UP000003011"/>
    </source>
</evidence>
<dbReference type="OrthoDB" id="9772594at2"/>
<comment type="caution">
    <text evidence="2">The sequence shown here is derived from an EMBL/GenBank/DDBJ whole genome shotgun (WGS) entry which is preliminary data.</text>
</comment>
<protein>
    <recommendedName>
        <fullName evidence="1">FAD-dependent protein C-terminal domain-containing protein</fullName>
    </recommendedName>
</protein>
<dbReference type="Gene3D" id="3.50.50.60">
    <property type="entry name" value="FAD/NAD(P)-binding domain"/>
    <property type="match status" value="2"/>
</dbReference>
<dbReference type="Gene3D" id="3.30.70.2700">
    <property type="match status" value="1"/>
</dbReference>